<evidence type="ECO:0000256" key="1">
    <source>
        <dbReference type="SAM" id="MobiDB-lite"/>
    </source>
</evidence>
<dbReference type="GO" id="GO:0005634">
    <property type="term" value="C:nucleus"/>
    <property type="evidence" value="ECO:0007669"/>
    <property type="project" value="TreeGrafter"/>
</dbReference>
<protein>
    <recommendedName>
        <fullName evidence="4">Coiled-coil domain-containing protein 137</fullName>
    </recommendedName>
</protein>
<proteinExistence type="predicted"/>
<dbReference type="PANTHER" id="PTHR21838">
    <property type="entry name" value="COILED-COIL DOMAIN-CONTAINING PROTEIN 137"/>
    <property type="match status" value="1"/>
</dbReference>
<evidence type="ECO:0000313" key="2">
    <source>
        <dbReference type="EMBL" id="VVC45754.1"/>
    </source>
</evidence>
<reference evidence="2 3" key="1">
    <citation type="submission" date="2019-08" db="EMBL/GenBank/DDBJ databases">
        <authorList>
            <person name="Alioto T."/>
            <person name="Alioto T."/>
            <person name="Gomez Garrido J."/>
        </authorList>
    </citation>
    <scope>NUCLEOTIDE SEQUENCE [LARGE SCALE GENOMIC DNA]</scope>
</reference>
<organism evidence="2 3">
    <name type="scientific">Cinara cedri</name>
    <dbReference type="NCBI Taxonomy" id="506608"/>
    <lineage>
        <taxon>Eukaryota</taxon>
        <taxon>Metazoa</taxon>
        <taxon>Ecdysozoa</taxon>
        <taxon>Arthropoda</taxon>
        <taxon>Hexapoda</taxon>
        <taxon>Insecta</taxon>
        <taxon>Pterygota</taxon>
        <taxon>Neoptera</taxon>
        <taxon>Paraneoptera</taxon>
        <taxon>Hemiptera</taxon>
        <taxon>Sternorrhyncha</taxon>
        <taxon>Aphidomorpha</taxon>
        <taxon>Aphidoidea</taxon>
        <taxon>Aphididae</taxon>
        <taxon>Lachninae</taxon>
        <taxon>Cinara</taxon>
    </lineage>
</organism>
<dbReference type="OrthoDB" id="5876637at2759"/>
<dbReference type="AlphaFoldDB" id="A0A5E4NTE5"/>
<feature type="compositionally biased region" description="Basic residues" evidence="1">
    <location>
        <begin position="161"/>
        <end position="181"/>
    </location>
</feature>
<keyword evidence="3" id="KW-1185">Reference proteome</keyword>
<feature type="region of interest" description="Disordered" evidence="1">
    <location>
        <begin position="161"/>
        <end position="191"/>
    </location>
</feature>
<feature type="compositionally biased region" description="Basic and acidic residues" evidence="1">
    <location>
        <begin position="182"/>
        <end position="191"/>
    </location>
</feature>
<evidence type="ECO:0008006" key="4">
    <source>
        <dbReference type="Google" id="ProtNLM"/>
    </source>
</evidence>
<sequence>MGQTCFNVYFIFLLPSQINFNETTIKVILIQLYYLNIMAHKFKSKKQKKVKDVFNQIAKRNEELKGKTNKPPKDPKYQDVPRSLREFMKLKKLAKKDEKKGSNVKSQLYFDIGNRTQKNNQKCAFELEEKPEQINIIRESGVVVTETPVHQTTRSKLIEAKRKRQLKTKLKREKKKEKKKQKLNEETQEKEEHAIEYLKDNIEFGETVHQPPSLTVKPRKAVINDFENRPGRKDDLFLKSMLTDAGNSSKAKKIKDVILKKPSKSTLKRKAFTGKRKALSISERRIIEKERDSAVLAYRELKKNILNKVN</sequence>
<accession>A0A5E4NTE5</accession>
<gene>
    <name evidence="2" type="ORF">CINCED_3A000213</name>
</gene>
<name>A0A5E4NTE5_9HEMI</name>
<dbReference type="EMBL" id="CABPRJ010002412">
    <property type="protein sequence ID" value="VVC45754.1"/>
    <property type="molecule type" value="Genomic_DNA"/>
</dbReference>
<evidence type="ECO:0000313" key="3">
    <source>
        <dbReference type="Proteomes" id="UP000325440"/>
    </source>
</evidence>
<dbReference type="Proteomes" id="UP000325440">
    <property type="component" value="Unassembled WGS sequence"/>
</dbReference>
<dbReference type="InterPro" id="IPR026680">
    <property type="entry name" value="CCDC137"/>
</dbReference>
<dbReference type="PANTHER" id="PTHR21838:SF2">
    <property type="entry name" value="COILED-COIL DOMAIN-CONTAINING PROTEIN 137"/>
    <property type="match status" value="1"/>
</dbReference>